<dbReference type="Proteomes" id="UP000191004">
    <property type="component" value="Unassembled WGS sequence"/>
</dbReference>
<evidence type="ECO:0000256" key="1">
    <source>
        <dbReference type="ARBA" id="ARBA00004109"/>
    </source>
</evidence>
<evidence type="ECO:0000313" key="7">
    <source>
        <dbReference type="EMBL" id="OPB42436.1"/>
    </source>
</evidence>
<dbReference type="Gene3D" id="3.40.20.10">
    <property type="entry name" value="Severin"/>
    <property type="match status" value="1"/>
</dbReference>
<reference evidence="7 8" key="1">
    <citation type="submission" date="2016-04" db="EMBL/GenBank/DDBJ databases">
        <title>Multiple horizontal gene transfer events from other fungi enriched the ability of the initially mycotrophic fungus Trichoderma (Ascomycota) to feed on dead plant biomass.</title>
        <authorList>
            <person name="Atanasova L."/>
            <person name="Chenthamara K."/>
            <person name="Zhang J."/>
            <person name="Grujic M."/>
            <person name="Henrissat B."/>
            <person name="Kuo A."/>
            <person name="Aertz A."/>
            <person name="Salamov A."/>
            <person name="Lipzen A."/>
            <person name="Labutti K."/>
            <person name="Barry K."/>
            <person name="Miao Y."/>
            <person name="Rahimi M.J."/>
            <person name="Shen Q."/>
            <person name="Grigoriev I.V."/>
            <person name="Kubicek C.P."/>
            <person name="Druzhinina I.S."/>
        </authorList>
    </citation>
    <scope>NUCLEOTIDE SEQUENCE [LARGE SCALE GENOMIC DNA]</scope>
    <source>
        <strain evidence="7 8">NJAU 4742</strain>
    </source>
</reference>
<evidence type="ECO:0000256" key="5">
    <source>
        <dbReference type="ARBA" id="ARBA00032427"/>
    </source>
</evidence>
<dbReference type="InterPro" id="IPR029006">
    <property type="entry name" value="ADF-H/Gelsolin-like_dom_sf"/>
</dbReference>
<evidence type="ECO:0000259" key="6">
    <source>
        <dbReference type="PROSITE" id="PS51263"/>
    </source>
</evidence>
<proteinExistence type="inferred from homology"/>
<evidence type="ECO:0000256" key="2">
    <source>
        <dbReference type="ARBA" id="ARBA00006844"/>
    </source>
</evidence>
<dbReference type="InterPro" id="IPR017904">
    <property type="entry name" value="ADF/Cofilin"/>
</dbReference>
<sequence length="186" mass="20976">MSRRFFSFSSHHPSFFFYTAVRLSSTTKIANMSQSGAKVSAAVSEEFQKLKRSNDKNRLLRYIVFKLSDDYSEIQVEHAEADNDWDSFRERLLSATSKSKTGAVGKGPRYAVYDFGFKFDGREINKIILIAWSPDDAGVHPKMIYAASKEALKRSLEGYAYEIQANDSDDLEYASVLNAVLAKVNA</sequence>
<name>A0A1T3CMV8_9HYPO</name>
<gene>
    <name evidence="7" type="ORF">A0O28_0035530</name>
</gene>
<dbReference type="GO" id="GO:0015629">
    <property type="term" value="C:actin cytoskeleton"/>
    <property type="evidence" value="ECO:0007669"/>
    <property type="project" value="InterPro"/>
</dbReference>
<dbReference type="PRINTS" id="PR00006">
    <property type="entry name" value="COFILIN"/>
</dbReference>
<dbReference type="Pfam" id="PF00241">
    <property type="entry name" value="Cofilin_ADF"/>
    <property type="match status" value="1"/>
</dbReference>
<organism evidence="7 8">
    <name type="scientific">Trichoderma guizhouense</name>
    <dbReference type="NCBI Taxonomy" id="1491466"/>
    <lineage>
        <taxon>Eukaryota</taxon>
        <taxon>Fungi</taxon>
        <taxon>Dikarya</taxon>
        <taxon>Ascomycota</taxon>
        <taxon>Pezizomycotina</taxon>
        <taxon>Sordariomycetes</taxon>
        <taxon>Hypocreomycetidae</taxon>
        <taxon>Hypocreales</taxon>
        <taxon>Hypocreaceae</taxon>
        <taxon>Trichoderma</taxon>
    </lineage>
</organism>
<dbReference type="GO" id="GO:0003779">
    <property type="term" value="F:actin binding"/>
    <property type="evidence" value="ECO:0007669"/>
    <property type="project" value="UniProtKB-KW"/>
</dbReference>
<protein>
    <recommendedName>
        <fullName evidence="3">Cofilin</fullName>
    </recommendedName>
    <alternativeName>
        <fullName evidence="5">Actin-depolymerizing factor 1</fullName>
    </alternativeName>
</protein>
<evidence type="ECO:0000256" key="4">
    <source>
        <dbReference type="ARBA" id="ARBA00023203"/>
    </source>
</evidence>
<keyword evidence="4" id="KW-0009">Actin-binding</keyword>
<dbReference type="AlphaFoldDB" id="A0A1T3CMV8"/>
<dbReference type="SMART" id="SM00102">
    <property type="entry name" value="ADF"/>
    <property type="match status" value="1"/>
</dbReference>
<dbReference type="PANTHER" id="PTHR11913">
    <property type="entry name" value="COFILIN-RELATED"/>
    <property type="match status" value="1"/>
</dbReference>
<dbReference type="OrthoDB" id="10249245at2759"/>
<evidence type="ECO:0000313" key="8">
    <source>
        <dbReference type="Proteomes" id="UP000191004"/>
    </source>
</evidence>
<accession>A0A1T3CMV8</accession>
<keyword evidence="8" id="KW-1185">Reference proteome</keyword>
<dbReference type="EMBL" id="LVVK01000013">
    <property type="protein sequence ID" value="OPB42436.1"/>
    <property type="molecule type" value="Genomic_DNA"/>
</dbReference>
<comment type="caution">
    <text evidence="7">The sequence shown here is derived from an EMBL/GenBank/DDBJ whole genome shotgun (WGS) entry which is preliminary data.</text>
</comment>
<dbReference type="GO" id="GO:0016363">
    <property type="term" value="C:nuclear matrix"/>
    <property type="evidence" value="ECO:0007669"/>
    <property type="project" value="UniProtKB-SubCell"/>
</dbReference>
<dbReference type="PROSITE" id="PS51263">
    <property type="entry name" value="ADF_H"/>
    <property type="match status" value="1"/>
</dbReference>
<dbReference type="SUPFAM" id="SSF55753">
    <property type="entry name" value="Actin depolymerizing proteins"/>
    <property type="match status" value="1"/>
</dbReference>
<dbReference type="InterPro" id="IPR002108">
    <property type="entry name" value="ADF-H"/>
</dbReference>
<feature type="domain" description="ADF-H" evidence="6">
    <location>
        <begin position="36"/>
        <end position="181"/>
    </location>
</feature>
<comment type="similarity">
    <text evidence="2">Belongs to the actin-binding proteins ADF family.</text>
</comment>
<comment type="subcellular location">
    <subcellularLocation>
        <location evidence="1">Nucleus matrix</location>
    </subcellularLocation>
</comment>
<dbReference type="GO" id="GO:0030042">
    <property type="term" value="P:actin filament depolymerization"/>
    <property type="evidence" value="ECO:0007669"/>
    <property type="project" value="InterPro"/>
</dbReference>
<dbReference type="CDD" id="cd11286">
    <property type="entry name" value="ADF_cofilin_like"/>
    <property type="match status" value="1"/>
</dbReference>
<evidence type="ECO:0000256" key="3">
    <source>
        <dbReference type="ARBA" id="ARBA00015630"/>
    </source>
</evidence>